<keyword evidence="4" id="KW-1185">Reference proteome</keyword>
<name>A0A8H6T121_9AGAR</name>
<protein>
    <submittedName>
        <fullName evidence="3">Uncharacterized protein</fullName>
    </submittedName>
</protein>
<organism evidence="3 4">
    <name type="scientific">Mycena indigotica</name>
    <dbReference type="NCBI Taxonomy" id="2126181"/>
    <lineage>
        <taxon>Eukaryota</taxon>
        <taxon>Fungi</taxon>
        <taxon>Dikarya</taxon>
        <taxon>Basidiomycota</taxon>
        <taxon>Agaricomycotina</taxon>
        <taxon>Agaricomycetes</taxon>
        <taxon>Agaricomycetidae</taxon>
        <taxon>Agaricales</taxon>
        <taxon>Marasmiineae</taxon>
        <taxon>Mycenaceae</taxon>
        <taxon>Mycena</taxon>
    </lineage>
</organism>
<sequence length="182" mass="18813">MAAAGRPDSLSLPVIDAEESASLTFSDTRITALGTPSPASANALDVSSPQPHRQTPSTAIIVGASVGGGVVFLLLLTFATFLFLRRRRRQRTLYPLGPLQAALPLSKEAFTSPKYSNHGLSFSQSSDSVDALPATPRVSVRLGPRTAGGPQSPPASPSPRRTRKASGLGPGAGAENSKAEVV</sequence>
<dbReference type="EMBL" id="JACAZF010000003">
    <property type="protein sequence ID" value="KAF7310025.1"/>
    <property type="molecule type" value="Genomic_DNA"/>
</dbReference>
<dbReference type="RefSeq" id="XP_037223475.1">
    <property type="nucleotide sequence ID" value="XM_037360590.1"/>
</dbReference>
<evidence type="ECO:0000313" key="3">
    <source>
        <dbReference type="EMBL" id="KAF7310025.1"/>
    </source>
</evidence>
<dbReference type="GeneID" id="59343106"/>
<keyword evidence="2" id="KW-1133">Transmembrane helix</keyword>
<reference evidence="3" key="1">
    <citation type="submission" date="2020-05" db="EMBL/GenBank/DDBJ databases">
        <title>Mycena genomes resolve the evolution of fungal bioluminescence.</title>
        <authorList>
            <person name="Tsai I.J."/>
        </authorList>
    </citation>
    <scope>NUCLEOTIDE SEQUENCE</scope>
    <source>
        <strain evidence="3">171206Taipei</strain>
    </source>
</reference>
<evidence type="ECO:0000256" key="2">
    <source>
        <dbReference type="SAM" id="Phobius"/>
    </source>
</evidence>
<feature type="region of interest" description="Disordered" evidence="1">
    <location>
        <begin position="121"/>
        <end position="182"/>
    </location>
</feature>
<keyword evidence="2" id="KW-0472">Membrane</keyword>
<evidence type="ECO:0000313" key="4">
    <source>
        <dbReference type="Proteomes" id="UP000636479"/>
    </source>
</evidence>
<keyword evidence="2" id="KW-0812">Transmembrane</keyword>
<dbReference type="AlphaFoldDB" id="A0A8H6T121"/>
<accession>A0A8H6T121</accession>
<evidence type="ECO:0000256" key="1">
    <source>
        <dbReference type="SAM" id="MobiDB-lite"/>
    </source>
</evidence>
<comment type="caution">
    <text evidence="3">The sequence shown here is derived from an EMBL/GenBank/DDBJ whole genome shotgun (WGS) entry which is preliminary data.</text>
</comment>
<dbReference type="Proteomes" id="UP000636479">
    <property type="component" value="Unassembled WGS sequence"/>
</dbReference>
<feature type="transmembrane region" description="Helical" evidence="2">
    <location>
        <begin position="59"/>
        <end position="84"/>
    </location>
</feature>
<proteinExistence type="predicted"/>
<gene>
    <name evidence="3" type="ORF">MIND_00375400</name>
</gene>
<dbReference type="OrthoDB" id="2997822at2759"/>